<gene>
    <name evidence="2" type="ORF">BO71DRAFT_337015</name>
</gene>
<name>A0A319CVH0_9EURO</name>
<evidence type="ECO:0000256" key="1">
    <source>
        <dbReference type="SAM" id="MobiDB-lite"/>
    </source>
</evidence>
<feature type="region of interest" description="Disordered" evidence="1">
    <location>
        <begin position="507"/>
        <end position="526"/>
    </location>
</feature>
<dbReference type="VEuPathDB" id="FungiDB:BO71DRAFT_337015"/>
<proteinExistence type="predicted"/>
<accession>A0A319CVH0</accession>
<dbReference type="STRING" id="1448320.A0A319CVH0"/>
<feature type="compositionally biased region" description="Polar residues" evidence="1">
    <location>
        <begin position="319"/>
        <end position="334"/>
    </location>
</feature>
<keyword evidence="3" id="KW-1185">Reference proteome</keyword>
<protein>
    <recommendedName>
        <fullName evidence="4">Ubiquitin fusion degradation protein</fullName>
    </recommendedName>
</protein>
<dbReference type="AlphaFoldDB" id="A0A319CVH0"/>
<dbReference type="OrthoDB" id="5345494at2759"/>
<evidence type="ECO:0000313" key="2">
    <source>
        <dbReference type="EMBL" id="PYH89285.1"/>
    </source>
</evidence>
<feature type="region of interest" description="Disordered" evidence="1">
    <location>
        <begin position="319"/>
        <end position="343"/>
    </location>
</feature>
<organism evidence="2 3">
    <name type="scientific">Aspergillus ellipticus CBS 707.79</name>
    <dbReference type="NCBI Taxonomy" id="1448320"/>
    <lineage>
        <taxon>Eukaryota</taxon>
        <taxon>Fungi</taxon>
        <taxon>Dikarya</taxon>
        <taxon>Ascomycota</taxon>
        <taxon>Pezizomycotina</taxon>
        <taxon>Eurotiomycetes</taxon>
        <taxon>Eurotiomycetidae</taxon>
        <taxon>Eurotiales</taxon>
        <taxon>Aspergillaceae</taxon>
        <taxon>Aspergillus</taxon>
        <taxon>Aspergillus subgen. Circumdati</taxon>
    </lineage>
</organism>
<dbReference type="Proteomes" id="UP000247810">
    <property type="component" value="Unassembled WGS sequence"/>
</dbReference>
<evidence type="ECO:0000313" key="3">
    <source>
        <dbReference type="Proteomes" id="UP000247810"/>
    </source>
</evidence>
<sequence>MPEGELWSSLVTAIDPGCAKIMPAILESTIDLLETELARAKAALQEIQPNPTYMFTRRDELALGAVAAYRQNPIDHTPDFFYGARRLTPKELGLVPAVCEVRADDDDHAVERIKKQPQSVSPRCASLIDVLSNTLILDQMAPHLSTPSLFALAATSSLVRSLIMGTPYVFRHLDLTQCRGARVASVSTGESTAQINSSSIEDQYNSAPLRGVFAKLEGNSLLQDVRTLILDGLSVPASLVEEIVLADRFNINILSIRECRHLNERRFMQVVNHAVRPSRPKGTPRVKGIYYFTPLTHSRATVRSKYRDWWGLRCSSQASCDASTSEDNTVSYGSAGSDPHRQNAWYRPSGQLLKGNIEEDWAQTIHKCEGIIAFDAVLCRGPRHNVDFYPSLSQNQDSSQSEGRLLGPRLATVALGPRGCEGCHTSPEGPAIWGQTSDEHFPLLTPPPFHASSVTIAKRPVLFPVEKPTLIVRCTECLTDRWCHRCNRWFCTDCLLHPEHVSNELSPHQTAVRGPRSGQSSIELPHNHRFGPGVSKDCWECGPTCSMCKAECQRTCYNCRGDYCVEHNEGCSSTMCDWCNASTRNRMRELY</sequence>
<reference evidence="2 3" key="1">
    <citation type="submission" date="2018-02" db="EMBL/GenBank/DDBJ databases">
        <title>The genomes of Aspergillus section Nigri reveals drivers in fungal speciation.</title>
        <authorList>
            <consortium name="DOE Joint Genome Institute"/>
            <person name="Vesth T.C."/>
            <person name="Nybo J."/>
            <person name="Theobald S."/>
            <person name="Brandl J."/>
            <person name="Frisvad J.C."/>
            <person name="Nielsen K.F."/>
            <person name="Lyhne E.K."/>
            <person name="Kogle M.E."/>
            <person name="Kuo A."/>
            <person name="Riley R."/>
            <person name="Clum A."/>
            <person name="Nolan M."/>
            <person name="Lipzen A."/>
            <person name="Salamov A."/>
            <person name="Henrissat B."/>
            <person name="Wiebenga A."/>
            <person name="De vries R.P."/>
            <person name="Grigoriev I.V."/>
            <person name="Mortensen U.H."/>
            <person name="Andersen M.R."/>
            <person name="Baker S.E."/>
        </authorList>
    </citation>
    <scope>NUCLEOTIDE SEQUENCE [LARGE SCALE GENOMIC DNA]</scope>
    <source>
        <strain evidence="2 3">CBS 707.79</strain>
    </source>
</reference>
<evidence type="ECO:0008006" key="4">
    <source>
        <dbReference type="Google" id="ProtNLM"/>
    </source>
</evidence>
<dbReference type="EMBL" id="KZ826037">
    <property type="protein sequence ID" value="PYH89285.1"/>
    <property type="molecule type" value="Genomic_DNA"/>
</dbReference>